<dbReference type="Proteomes" id="UP000242818">
    <property type="component" value="Unassembled WGS sequence"/>
</dbReference>
<dbReference type="PANTHER" id="PTHR14269:SF61">
    <property type="entry name" value="CDP-DIACYLGLYCEROL--SERINE O-PHOSPHATIDYLTRANSFERASE"/>
    <property type="match status" value="1"/>
</dbReference>
<evidence type="ECO:0000256" key="5">
    <source>
        <dbReference type="ARBA" id="ARBA00022692"/>
    </source>
</evidence>
<feature type="transmembrane region" description="Helical" evidence="12">
    <location>
        <begin position="210"/>
        <end position="226"/>
    </location>
</feature>
<keyword evidence="4 11" id="KW-0808">Transferase</keyword>
<evidence type="ECO:0000256" key="3">
    <source>
        <dbReference type="ARBA" id="ARBA00022516"/>
    </source>
</evidence>
<evidence type="ECO:0000256" key="9">
    <source>
        <dbReference type="ARBA" id="ARBA00023209"/>
    </source>
</evidence>
<dbReference type="PROSITE" id="PS00379">
    <property type="entry name" value="CDP_ALCOHOL_P_TRANSF"/>
    <property type="match status" value="1"/>
</dbReference>
<keyword evidence="9" id="KW-0594">Phospholipid biosynthesis</keyword>
<sequence length="284" mass="31451">MGEDDFCSGLWIILPKFPSYTYFARRGESFTMKQIPNILTLGNLCCGALAIIFILNAPQYIATFNNNEYSIINPEPVYWASALVVLAGVFDFFDGLAARLLRVQSPMGKELDSLADVVSFGLVPGMMLYRLLRSAYMELPDVFDVSNINLLPALLVPCCSAYRLAKFNIDTRQSEHFMGVPTPAVGLLVASFPLIMLYNPFNLAHFLQNIWILYGIIAVLCYLMVADIPMMSLKFKGLKDKGNIPRLVLIVLTAAAIPLLGFASVPFAFVLYVVLSLVVKPRSA</sequence>
<keyword evidence="10" id="KW-1208">Phospholipid metabolism</keyword>
<feature type="transmembrane region" description="Helical" evidence="12">
    <location>
        <begin position="247"/>
        <end position="275"/>
    </location>
</feature>
<dbReference type="GO" id="GO:0016020">
    <property type="term" value="C:membrane"/>
    <property type="evidence" value="ECO:0007669"/>
    <property type="project" value="UniProtKB-SubCell"/>
</dbReference>
<proteinExistence type="inferred from homology"/>
<evidence type="ECO:0000256" key="10">
    <source>
        <dbReference type="ARBA" id="ARBA00023264"/>
    </source>
</evidence>
<organism evidence="13 14">
    <name type="scientific">Chitinophaga costaii</name>
    <dbReference type="NCBI Taxonomy" id="1335309"/>
    <lineage>
        <taxon>Bacteria</taxon>
        <taxon>Pseudomonadati</taxon>
        <taxon>Bacteroidota</taxon>
        <taxon>Chitinophagia</taxon>
        <taxon>Chitinophagales</taxon>
        <taxon>Chitinophagaceae</taxon>
        <taxon>Chitinophaga</taxon>
    </lineage>
</organism>
<evidence type="ECO:0000256" key="7">
    <source>
        <dbReference type="ARBA" id="ARBA00023098"/>
    </source>
</evidence>
<evidence type="ECO:0000256" key="11">
    <source>
        <dbReference type="RuleBase" id="RU003750"/>
    </source>
</evidence>
<dbReference type="InterPro" id="IPR000462">
    <property type="entry name" value="CDP-OH_P_trans"/>
</dbReference>
<keyword evidence="7" id="KW-0443">Lipid metabolism</keyword>
<evidence type="ECO:0000256" key="4">
    <source>
        <dbReference type="ARBA" id="ARBA00022679"/>
    </source>
</evidence>
<dbReference type="Gene3D" id="1.20.120.1760">
    <property type="match status" value="1"/>
</dbReference>
<evidence type="ECO:0000256" key="1">
    <source>
        <dbReference type="ARBA" id="ARBA00004141"/>
    </source>
</evidence>
<reference evidence="13 14" key="1">
    <citation type="submission" date="2016-08" db="EMBL/GenBank/DDBJ databases">
        <authorList>
            <person name="Seilhamer J.J."/>
        </authorList>
    </citation>
    <scope>NUCLEOTIDE SEQUENCE [LARGE SCALE GENOMIC DNA]</scope>
    <source>
        <strain evidence="13 14">A37T2</strain>
    </source>
</reference>
<keyword evidence="8 12" id="KW-0472">Membrane</keyword>
<dbReference type="InterPro" id="IPR043130">
    <property type="entry name" value="CDP-OH_PTrfase_TM_dom"/>
</dbReference>
<evidence type="ECO:0000256" key="2">
    <source>
        <dbReference type="ARBA" id="ARBA00010441"/>
    </source>
</evidence>
<feature type="transmembrane region" description="Helical" evidence="12">
    <location>
        <begin position="113"/>
        <end position="132"/>
    </location>
</feature>
<accession>A0A1C4BXE5</accession>
<feature type="transmembrane region" description="Helical" evidence="12">
    <location>
        <begin position="35"/>
        <end position="57"/>
    </location>
</feature>
<dbReference type="PANTHER" id="PTHR14269">
    <property type="entry name" value="CDP-DIACYLGLYCEROL--GLYCEROL-3-PHOSPHATE 3-PHOSPHATIDYLTRANSFERASE-RELATED"/>
    <property type="match status" value="1"/>
</dbReference>
<keyword evidence="6 12" id="KW-1133">Transmembrane helix</keyword>
<evidence type="ECO:0000256" key="12">
    <source>
        <dbReference type="SAM" id="Phobius"/>
    </source>
</evidence>
<dbReference type="AlphaFoldDB" id="A0A1C4BXE5"/>
<comment type="similarity">
    <text evidence="2 11">Belongs to the CDP-alcohol phosphatidyltransferase class-I family.</text>
</comment>
<evidence type="ECO:0000256" key="6">
    <source>
        <dbReference type="ARBA" id="ARBA00022989"/>
    </source>
</evidence>
<dbReference type="Pfam" id="PF01066">
    <property type="entry name" value="CDP-OH_P_transf"/>
    <property type="match status" value="1"/>
</dbReference>
<dbReference type="GO" id="GO:0008654">
    <property type="term" value="P:phospholipid biosynthetic process"/>
    <property type="evidence" value="ECO:0007669"/>
    <property type="project" value="UniProtKB-KW"/>
</dbReference>
<evidence type="ECO:0000313" key="13">
    <source>
        <dbReference type="EMBL" id="SCC11596.1"/>
    </source>
</evidence>
<name>A0A1C4BXE5_9BACT</name>
<feature type="transmembrane region" description="Helical" evidence="12">
    <location>
        <begin position="177"/>
        <end position="198"/>
    </location>
</feature>
<dbReference type="InterPro" id="IPR048254">
    <property type="entry name" value="CDP_ALCOHOL_P_TRANSF_CS"/>
</dbReference>
<comment type="subcellular location">
    <subcellularLocation>
        <location evidence="1">Membrane</location>
        <topology evidence="1">Multi-pass membrane protein</topology>
    </subcellularLocation>
</comment>
<dbReference type="InterPro" id="IPR050324">
    <property type="entry name" value="CDP-alcohol_PTase-I"/>
</dbReference>
<keyword evidence="14" id="KW-1185">Reference proteome</keyword>
<feature type="transmembrane region" description="Helical" evidence="12">
    <location>
        <begin position="147"/>
        <end position="165"/>
    </location>
</feature>
<evidence type="ECO:0000256" key="8">
    <source>
        <dbReference type="ARBA" id="ARBA00023136"/>
    </source>
</evidence>
<keyword evidence="3" id="KW-0444">Lipid biosynthesis</keyword>
<dbReference type="EMBL" id="FMAR01000003">
    <property type="protein sequence ID" value="SCC11596.1"/>
    <property type="molecule type" value="Genomic_DNA"/>
</dbReference>
<protein>
    <submittedName>
        <fullName evidence="13">CDP-diacylglycerol---serine O-phosphatidyltransferase</fullName>
    </submittedName>
</protein>
<dbReference type="GO" id="GO:0016780">
    <property type="term" value="F:phosphotransferase activity, for other substituted phosphate groups"/>
    <property type="evidence" value="ECO:0007669"/>
    <property type="project" value="InterPro"/>
</dbReference>
<dbReference type="OrthoDB" id="9777147at2"/>
<gene>
    <name evidence="13" type="ORF">GA0116948_103300</name>
</gene>
<dbReference type="STRING" id="1335309.GA0116948_103300"/>
<keyword evidence="5 12" id="KW-0812">Transmembrane</keyword>
<feature type="transmembrane region" description="Helical" evidence="12">
    <location>
        <begin position="77"/>
        <end position="101"/>
    </location>
</feature>
<evidence type="ECO:0000313" key="14">
    <source>
        <dbReference type="Proteomes" id="UP000242818"/>
    </source>
</evidence>